<comment type="subunit">
    <text evidence="5">Homodimer.</text>
</comment>
<feature type="binding site" evidence="14">
    <location>
        <position position="512"/>
    </location>
    <ligand>
        <name>substrate</name>
    </ligand>
</feature>
<feature type="binding site" evidence="14">
    <location>
        <position position="294"/>
    </location>
    <ligand>
        <name>substrate</name>
    </ligand>
</feature>
<feature type="binding site" evidence="16">
    <location>
        <position position="218"/>
    </location>
    <ligand>
        <name>Mg(2+)</name>
        <dbReference type="ChEBI" id="CHEBI:18420"/>
    </ligand>
</feature>
<dbReference type="GO" id="GO:0004802">
    <property type="term" value="F:transketolase activity"/>
    <property type="evidence" value="ECO:0007669"/>
    <property type="project" value="UniProtKB-EC"/>
</dbReference>
<evidence type="ECO:0000256" key="2">
    <source>
        <dbReference type="ARBA" id="ARBA00001936"/>
    </source>
</evidence>
<comment type="cofactor">
    <cofactor evidence="3">
        <name>Co(2+)</name>
        <dbReference type="ChEBI" id="CHEBI:48828"/>
    </cofactor>
</comment>
<dbReference type="Gene3D" id="3.40.50.970">
    <property type="match status" value="2"/>
</dbReference>
<feature type="domain" description="Transketolase-like pyrimidine-binding" evidence="18">
    <location>
        <begin position="387"/>
        <end position="564"/>
    </location>
</feature>
<keyword evidence="7" id="KW-0808">Transferase</keyword>
<comment type="cofactor">
    <cofactor evidence="1">
        <name>Ca(2+)</name>
        <dbReference type="ChEBI" id="CHEBI:29108"/>
    </cofactor>
</comment>
<evidence type="ECO:0000256" key="3">
    <source>
        <dbReference type="ARBA" id="ARBA00001941"/>
    </source>
</evidence>
<dbReference type="FunFam" id="3.40.50.970:FF:000004">
    <property type="entry name" value="Transketolase"/>
    <property type="match status" value="1"/>
</dbReference>
<accession>A0A7S4RL99</accession>
<dbReference type="InterPro" id="IPR029061">
    <property type="entry name" value="THDP-binding"/>
</dbReference>
<dbReference type="SUPFAM" id="SSF52518">
    <property type="entry name" value="Thiamin diphosphate-binding fold (THDP-binding)"/>
    <property type="match status" value="2"/>
</dbReference>
<dbReference type="EC" id="2.2.1.1" evidence="6"/>
<feature type="binding site" evidence="14">
    <location>
        <position position="508"/>
    </location>
    <ligand>
        <name>substrate</name>
    </ligand>
</feature>
<dbReference type="SUPFAM" id="SSF52922">
    <property type="entry name" value="TK C-terminal domain-like"/>
    <property type="match status" value="1"/>
</dbReference>
<dbReference type="AlphaFoldDB" id="A0A7S4RL99"/>
<evidence type="ECO:0000256" key="16">
    <source>
        <dbReference type="PIRSR" id="PIRSR605478-4"/>
    </source>
</evidence>
<dbReference type="PANTHER" id="PTHR43522:SF2">
    <property type="entry name" value="TRANSKETOLASE 1-RELATED"/>
    <property type="match status" value="1"/>
</dbReference>
<keyword evidence="9" id="KW-0106">Calcium</keyword>
<feature type="binding site" evidence="15">
    <location>
        <begin position="147"/>
        <end position="149"/>
    </location>
    <ligand>
        <name>thiamine diphosphate</name>
        <dbReference type="ChEBI" id="CHEBI:58937"/>
    </ligand>
</feature>
<evidence type="ECO:0000256" key="13">
    <source>
        <dbReference type="PIRSR" id="PIRSR605478-1"/>
    </source>
</evidence>
<dbReference type="CDD" id="cd02012">
    <property type="entry name" value="TPP_TK"/>
    <property type="match status" value="1"/>
</dbReference>
<dbReference type="SMART" id="SM00861">
    <property type="entry name" value="Transket_pyr"/>
    <property type="match status" value="1"/>
</dbReference>
<evidence type="ECO:0000256" key="10">
    <source>
        <dbReference type="ARBA" id="ARBA00022842"/>
    </source>
</evidence>
<sequence>MSHPNRTGNAQDDNTIDDAFALKEKMVVDTIRCLSMDAVQKANSGHPGTPMAMAPVAYTIWSKFLKFDPTAPIWPNRDRFVLSMGHASMLIYSTLHMAGVKEVSNNYHTGDRESVTMDDLKTFRQLHSRCAGHPEYHWTSGVETTTGPLGNGLATSVGMAIASKWLGATYNKPGFELFNFNTYALAGDGCFQEGVSAEAASLAGHLQLDNLVWIWDNNHISIEGNTDWSFTEDVATRFVAYGWNITRVTDANDLPKLQHAFKVAQKENNRPTLVVVDSHIAWGAPTKQDTHGAHGAPLGEEEIAGTKKFYGLPPDKTFYVPDGAYEHFREQMAANGGAARKEWEAMFAKYKEAYPDLASQIELMNARKMPSDWEAALPSYPADPKGMATRISNGKIMQSVAEACPYFLGGSADLAPSTKTRLEDAKFGDFMPPSTGWGDWSGRNFHFGIREHAMGAIMNGMCLSKLRSFGSGFFVFSDYMKPVIRLSAIMEIPVCWIFTHDSIGVGEDGPTHQPIEHLAMMRSIPGLVTFRPSDANENVEAWRWIMNSEHTPSVLVLSRQDLPIIDRSVYAPASGVQKGAYVLKCAAPDGNPDVILMASGSEVSLICDAYDILVSKGIKPRIVSMPSFNLFEQQSEEYKESVIPPKVRARVGVEFAGDFGWHKYLGFDGRFIGMETFGESAPLSRLLEKFNFSPDRIADAAEGVIAGLK</sequence>
<dbReference type="InterPro" id="IPR005475">
    <property type="entry name" value="Transketolase-like_Pyr-bd"/>
</dbReference>
<dbReference type="InterPro" id="IPR033247">
    <property type="entry name" value="Transketolase_fam"/>
</dbReference>
<dbReference type="FunFam" id="3.40.50.970:FF:000045">
    <property type="entry name" value="Transketolase"/>
    <property type="match status" value="1"/>
</dbReference>
<feature type="binding site" evidence="16">
    <location>
        <position position="220"/>
    </location>
    <ligand>
        <name>Mg(2+)</name>
        <dbReference type="ChEBI" id="CHEBI:18420"/>
    </ligand>
</feature>
<feature type="binding site" evidence="15">
    <location>
        <position position="189"/>
    </location>
    <ligand>
        <name>thiamine diphosphate</name>
        <dbReference type="ChEBI" id="CHEBI:58937"/>
    </ligand>
</feature>
<feature type="site" description="Important for catalytic activity" evidence="17">
    <location>
        <position position="294"/>
    </location>
</feature>
<feature type="binding site" evidence="15">
    <location>
        <position position="294"/>
    </location>
    <ligand>
        <name>thiamine diphosphate</name>
        <dbReference type="ChEBI" id="CHEBI:58937"/>
    </ligand>
</feature>
<feature type="active site" description="Proton donor" evidence="13">
    <location>
        <position position="451"/>
    </location>
</feature>
<feature type="binding site" evidence="14">
    <location>
        <position position="500"/>
    </location>
    <ligand>
        <name>substrate</name>
    </ligand>
</feature>
<dbReference type="NCBIfam" id="TIGR00232">
    <property type="entry name" value="tktlase_bact"/>
    <property type="match status" value="1"/>
</dbReference>
<keyword evidence="11 15" id="KW-0786">Thiamine pyrophosphate</keyword>
<evidence type="ECO:0000256" key="12">
    <source>
        <dbReference type="ARBA" id="ARBA00049473"/>
    </source>
</evidence>
<feature type="binding site" evidence="14">
    <location>
        <position position="46"/>
    </location>
    <ligand>
        <name>substrate</name>
    </ligand>
</feature>
<dbReference type="InterPro" id="IPR009014">
    <property type="entry name" value="Transketo_C/PFOR_II"/>
</dbReference>
<comment type="cofactor">
    <cofactor evidence="2">
        <name>Mn(2+)</name>
        <dbReference type="ChEBI" id="CHEBI:29035"/>
    </cofactor>
</comment>
<protein>
    <recommendedName>
        <fullName evidence="6">transketolase</fullName>
        <ecNumber evidence="6">2.2.1.1</ecNumber>
    </recommendedName>
</protein>
<name>A0A7S4RL99_9STRA</name>
<dbReference type="InterPro" id="IPR005478">
    <property type="entry name" value="Transketolase_bac-like"/>
</dbReference>
<dbReference type="GO" id="GO:0006098">
    <property type="term" value="P:pentose-phosphate shunt"/>
    <property type="evidence" value="ECO:0007669"/>
    <property type="project" value="TreeGrafter"/>
</dbReference>
<evidence type="ECO:0000256" key="4">
    <source>
        <dbReference type="ARBA" id="ARBA00007131"/>
    </source>
</evidence>
<feature type="binding site" evidence="16">
    <location>
        <position position="188"/>
    </location>
    <ligand>
        <name>Mg(2+)</name>
        <dbReference type="ChEBI" id="CHEBI:18420"/>
    </ligand>
</feature>
<dbReference type="Pfam" id="PF22613">
    <property type="entry name" value="Transketolase_C_1"/>
    <property type="match status" value="1"/>
</dbReference>
<proteinExistence type="inferred from homology"/>
<dbReference type="Pfam" id="PF02779">
    <property type="entry name" value="Transket_pyr"/>
    <property type="match status" value="1"/>
</dbReference>
<evidence type="ECO:0000256" key="5">
    <source>
        <dbReference type="ARBA" id="ARBA00011738"/>
    </source>
</evidence>
<comment type="cofactor">
    <cofactor evidence="16">
        <name>Mg(2+)</name>
        <dbReference type="ChEBI" id="CHEBI:18420"/>
    </cofactor>
    <text evidence="16">Binds 1 Mg(2+) ion per subunit. Can also utilize other divalent metal cations, such as Ca(2+), Mn(2+) and Co(2+).</text>
</comment>
<comment type="cofactor">
    <cofactor evidence="15">
        <name>thiamine diphosphate</name>
        <dbReference type="ChEBI" id="CHEBI:58937"/>
    </cofactor>
    <text evidence="15">Binds 1 thiamine pyrophosphate per subunit. During the reaction, the substrate forms a covalent intermediate with the cofactor.</text>
</comment>
<reference evidence="19" key="1">
    <citation type="submission" date="2021-01" db="EMBL/GenBank/DDBJ databases">
        <authorList>
            <person name="Corre E."/>
            <person name="Pelletier E."/>
            <person name="Niang G."/>
            <person name="Scheremetjew M."/>
            <person name="Finn R."/>
            <person name="Kale V."/>
            <person name="Holt S."/>
            <person name="Cochrane G."/>
            <person name="Meng A."/>
            <person name="Brown T."/>
            <person name="Cohen L."/>
        </authorList>
    </citation>
    <scope>NUCLEOTIDE SEQUENCE</scope>
    <source>
        <strain evidence="19">GSO104</strain>
    </source>
</reference>
<evidence type="ECO:0000256" key="15">
    <source>
        <dbReference type="PIRSR" id="PIRSR605478-3"/>
    </source>
</evidence>
<evidence type="ECO:0000256" key="6">
    <source>
        <dbReference type="ARBA" id="ARBA00013152"/>
    </source>
</evidence>
<dbReference type="FunFam" id="3.40.50.920:FF:000003">
    <property type="entry name" value="Transketolase"/>
    <property type="match status" value="1"/>
</dbReference>
<dbReference type="PROSITE" id="PS00802">
    <property type="entry name" value="TRANSKETOLASE_2"/>
    <property type="match status" value="1"/>
</dbReference>
<evidence type="ECO:0000256" key="17">
    <source>
        <dbReference type="PIRSR" id="PIRSR605478-5"/>
    </source>
</evidence>
<dbReference type="GO" id="GO:0046872">
    <property type="term" value="F:metal ion binding"/>
    <property type="evidence" value="ECO:0007669"/>
    <property type="project" value="UniProtKB-KW"/>
</dbReference>
<dbReference type="InterPro" id="IPR005474">
    <property type="entry name" value="Transketolase_N"/>
</dbReference>
<feature type="binding site" evidence="15">
    <location>
        <position position="476"/>
    </location>
    <ligand>
        <name>thiamine diphosphate</name>
        <dbReference type="ChEBI" id="CHEBI:58937"/>
    </ligand>
</feature>
<keyword evidence="10 16" id="KW-0460">Magnesium</keyword>
<evidence type="ECO:0000256" key="7">
    <source>
        <dbReference type="ARBA" id="ARBA00022679"/>
    </source>
</evidence>
<evidence type="ECO:0000256" key="8">
    <source>
        <dbReference type="ARBA" id="ARBA00022723"/>
    </source>
</evidence>
<gene>
    <name evidence="19" type="ORF">DBRI00130_LOCUS19775</name>
</gene>
<evidence type="ECO:0000256" key="1">
    <source>
        <dbReference type="ARBA" id="ARBA00001913"/>
    </source>
</evidence>
<comment type="similarity">
    <text evidence="4">Belongs to the transketolase family.</text>
</comment>
<dbReference type="InterPro" id="IPR020826">
    <property type="entry name" value="Transketolase_BS"/>
</dbReference>
<evidence type="ECO:0000256" key="14">
    <source>
        <dbReference type="PIRSR" id="PIRSR605478-2"/>
    </source>
</evidence>
<feature type="site" description="Important for catalytic activity" evidence="17">
    <location>
        <position position="46"/>
    </location>
</feature>
<dbReference type="Gene3D" id="3.40.50.920">
    <property type="match status" value="1"/>
</dbReference>
<organism evidence="19">
    <name type="scientific">Ditylum brightwellii</name>
    <dbReference type="NCBI Taxonomy" id="49249"/>
    <lineage>
        <taxon>Eukaryota</taxon>
        <taxon>Sar</taxon>
        <taxon>Stramenopiles</taxon>
        <taxon>Ochrophyta</taxon>
        <taxon>Bacillariophyta</taxon>
        <taxon>Mediophyceae</taxon>
        <taxon>Lithodesmiophycidae</taxon>
        <taxon>Lithodesmiales</taxon>
        <taxon>Lithodesmiaceae</taxon>
        <taxon>Ditylum</taxon>
    </lineage>
</organism>
<dbReference type="PANTHER" id="PTHR43522">
    <property type="entry name" value="TRANSKETOLASE"/>
    <property type="match status" value="1"/>
</dbReference>
<feature type="binding site" evidence="15">
    <location>
        <position position="218"/>
    </location>
    <ligand>
        <name>thiamine diphosphate</name>
        <dbReference type="ChEBI" id="CHEBI:58937"/>
    </ligand>
</feature>
<feature type="binding site" evidence="14">
    <location>
        <position position="559"/>
    </location>
    <ligand>
        <name>substrate</name>
    </ligand>
</feature>
<dbReference type="EMBL" id="HBNS01025072">
    <property type="protein sequence ID" value="CAE4616496.1"/>
    <property type="molecule type" value="Transcribed_RNA"/>
</dbReference>
<keyword evidence="8 16" id="KW-0479">Metal-binding</keyword>
<dbReference type="CDD" id="cd07033">
    <property type="entry name" value="TPP_PYR_DXS_TK_like"/>
    <property type="match status" value="1"/>
</dbReference>
<feature type="binding site" evidence="14">
    <location>
        <position position="390"/>
    </location>
    <ligand>
        <name>substrate</name>
    </ligand>
</feature>
<comment type="catalytic activity">
    <reaction evidence="12">
        <text>D-sedoheptulose 7-phosphate + D-glyceraldehyde 3-phosphate = aldehydo-D-ribose 5-phosphate + D-xylulose 5-phosphate</text>
        <dbReference type="Rhea" id="RHEA:10508"/>
        <dbReference type="ChEBI" id="CHEBI:57483"/>
        <dbReference type="ChEBI" id="CHEBI:57737"/>
        <dbReference type="ChEBI" id="CHEBI:58273"/>
        <dbReference type="ChEBI" id="CHEBI:59776"/>
        <dbReference type="EC" id="2.2.1.1"/>
    </reaction>
</comment>
<feature type="binding site" evidence="15">
    <location>
        <position position="86"/>
    </location>
    <ligand>
        <name>thiamine diphosphate</name>
        <dbReference type="ChEBI" id="CHEBI:58937"/>
    </ligand>
</feature>
<evidence type="ECO:0000313" key="19">
    <source>
        <dbReference type="EMBL" id="CAE4616496.1"/>
    </source>
</evidence>
<evidence type="ECO:0000259" key="18">
    <source>
        <dbReference type="SMART" id="SM00861"/>
    </source>
</evidence>
<evidence type="ECO:0000256" key="9">
    <source>
        <dbReference type="ARBA" id="ARBA00022837"/>
    </source>
</evidence>
<feature type="binding site" evidence="14">
    <location>
        <position position="417"/>
    </location>
    <ligand>
        <name>substrate</name>
    </ligand>
</feature>
<dbReference type="InterPro" id="IPR055152">
    <property type="entry name" value="Transketolase-like_C_2"/>
</dbReference>
<dbReference type="Pfam" id="PF00456">
    <property type="entry name" value="Transketolase_N"/>
    <property type="match status" value="1"/>
</dbReference>
<dbReference type="GO" id="GO:0005829">
    <property type="term" value="C:cytosol"/>
    <property type="evidence" value="ECO:0007669"/>
    <property type="project" value="TreeGrafter"/>
</dbReference>
<evidence type="ECO:0000256" key="11">
    <source>
        <dbReference type="ARBA" id="ARBA00023052"/>
    </source>
</evidence>